<keyword evidence="2" id="KW-1185">Reference proteome</keyword>
<sequence length="78" mass="8751">MDDLTDDMKANENNINFQGTVSYGAAVIIVDIVVHLANVALFFTGIAEARAARLHYRLRKAVIARQEHKARLERELAD</sequence>
<evidence type="ECO:0000313" key="3">
    <source>
        <dbReference type="WBParaSite" id="Pan_g9271.t1"/>
    </source>
</evidence>
<reference evidence="2" key="1">
    <citation type="journal article" date="2013" name="Genetics">
        <title>The draft genome and transcriptome of Panagrellus redivivus are shaped by the harsh demands of a free-living lifestyle.</title>
        <authorList>
            <person name="Srinivasan J."/>
            <person name="Dillman A.R."/>
            <person name="Macchietto M.G."/>
            <person name="Heikkinen L."/>
            <person name="Lakso M."/>
            <person name="Fracchia K.M."/>
            <person name="Antoshechkin I."/>
            <person name="Mortazavi A."/>
            <person name="Wong G."/>
            <person name="Sternberg P.W."/>
        </authorList>
    </citation>
    <scope>NUCLEOTIDE SEQUENCE [LARGE SCALE GENOMIC DNA]</scope>
    <source>
        <strain evidence="2">MT8872</strain>
    </source>
</reference>
<keyword evidence="1" id="KW-0812">Transmembrane</keyword>
<protein>
    <submittedName>
        <fullName evidence="3">Anoctamin</fullName>
    </submittedName>
</protein>
<keyword evidence="1" id="KW-0472">Membrane</keyword>
<dbReference type="WBParaSite" id="Pan_g9271.t1">
    <property type="protein sequence ID" value="Pan_g9271.t1"/>
    <property type="gene ID" value="Pan_g9271"/>
</dbReference>
<evidence type="ECO:0000256" key="1">
    <source>
        <dbReference type="SAM" id="Phobius"/>
    </source>
</evidence>
<evidence type="ECO:0000313" key="2">
    <source>
        <dbReference type="Proteomes" id="UP000492821"/>
    </source>
</evidence>
<proteinExistence type="predicted"/>
<keyword evidence="1" id="KW-1133">Transmembrane helix</keyword>
<dbReference type="Proteomes" id="UP000492821">
    <property type="component" value="Unassembled WGS sequence"/>
</dbReference>
<organism evidence="2 3">
    <name type="scientific">Panagrellus redivivus</name>
    <name type="common">Microworm</name>
    <dbReference type="NCBI Taxonomy" id="6233"/>
    <lineage>
        <taxon>Eukaryota</taxon>
        <taxon>Metazoa</taxon>
        <taxon>Ecdysozoa</taxon>
        <taxon>Nematoda</taxon>
        <taxon>Chromadorea</taxon>
        <taxon>Rhabditida</taxon>
        <taxon>Tylenchina</taxon>
        <taxon>Panagrolaimomorpha</taxon>
        <taxon>Panagrolaimoidea</taxon>
        <taxon>Panagrolaimidae</taxon>
        <taxon>Panagrellus</taxon>
    </lineage>
</organism>
<dbReference type="AlphaFoldDB" id="A0A7E4WCT6"/>
<feature type="transmembrane region" description="Helical" evidence="1">
    <location>
        <begin position="20"/>
        <end position="47"/>
    </location>
</feature>
<name>A0A7E4WCT6_PANRE</name>
<reference evidence="3" key="2">
    <citation type="submission" date="2020-10" db="UniProtKB">
        <authorList>
            <consortium name="WormBaseParasite"/>
        </authorList>
    </citation>
    <scope>IDENTIFICATION</scope>
</reference>
<accession>A0A7E4WCT6</accession>